<proteinExistence type="predicted"/>
<keyword evidence="2" id="KW-1185">Reference proteome</keyword>
<gene>
    <name evidence="1" type="ORF">F383_25583</name>
</gene>
<dbReference type="Proteomes" id="UP000032142">
    <property type="component" value="Unassembled WGS sequence"/>
</dbReference>
<reference evidence="2" key="1">
    <citation type="submission" date="2014-09" db="EMBL/GenBank/DDBJ databases">
        <authorList>
            <person name="Mudge J."/>
            <person name="Ramaraj T."/>
            <person name="Lindquist I.E."/>
            <person name="Bharti A.K."/>
            <person name="Sundararajan A."/>
            <person name="Cameron C.T."/>
            <person name="Woodward J.E."/>
            <person name="May G.D."/>
            <person name="Brubaker C."/>
            <person name="Broadhvest J."/>
            <person name="Wilkins T.A."/>
        </authorList>
    </citation>
    <scope>NUCLEOTIDE SEQUENCE</scope>
    <source>
        <strain evidence="2">cv. AKA8401</strain>
    </source>
</reference>
<accession>A0A0B0P0X3</accession>
<evidence type="ECO:0000313" key="2">
    <source>
        <dbReference type="Proteomes" id="UP000032142"/>
    </source>
</evidence>
<name>A0A0B0P0X3_GOSAR</name>
<evidence type="ECO:0000313" key="1">
    <source>
        <dbReference type="EMBL" id="KHG18557.1"/>
    </source>
</evidence>
<sequence>MGKISLCEYQNHFSGKIFGDENP</sequence>
<organism evidence="1 2">
    <name type="scientific">Gossypium arboreum</name>
    <name type="common">Tree cotton</name>
    <name type="synonym">Gossypium nanking</name>
    <dbReference type="NCBI Taxonomy" id="29729"/>
    <lineage>
        <taxon>Eukaryota</taxon>
        <taxon>Viridiplantae</taxon>
        <taxon>Streptophyta</taxon>
        <taxon>Embryophyta</taxon>
        <taxon>Tracheophyta</taxon>
        <taxon>Spermatophyta</taxon>
        <taxon>Magnoliopsida</taxon>
        <taxon>eudicotyledons</taxon>
        <taxon>Gunneridae</taxon>
        <taxon>Pentapetalae</taxon>
        <taxon>rosids</taxon>
        <taxon>malvids</taxon>
        <taxon>Malvales</taxon>
        <taxon>Malvaceae</taxon>
        <taxon>Malvoideae</taxon>
        <taxon>Gossypium</taxon>
    </lineage>
</organism>
<dbReference type="AlphaFoldDB" id="A0A0B0P0X3"/>
<protein>
    <submittedName>
        <fullName evidence="1">Uncharacterized protein</fullName>
    </submittedName>
</protein>
<dbReference type="EMBL" id="KN410861">
    <property type="protein sequence ID" value="KHG18557.1"/>
    <property type="molecule type" value="Genomic_DNA"/>
</dbReference>